<reference evidence="12" key="1">
    <citation type="journal article" date="2019" name="Int. J. Syst. Evol. Microbiol.">
        <title>The Global Catalogue of Microorganisms (GCM) 10K type strain sequencing project: providing services to taxonomists for standard genome sequencing and annotation.</title>
        <authorList>
            <consortium name="The Broad Institute Genomics Platform"/>
            <consortium name="The Broad Institute Genome Sequencing Center for Infectious Disease"/>
            <person name="Wu L."/>
            <person name="Ma J."/>
        </authorList>
    </citation>
    <scope>NUCLEOTIDE SEQUENCE [LARGE SCALE GENOMIC DNA]</scope>
    <source>
        <strain evidence="12">CCUG 2113</strain>
    </source>
</reference>
<comment type="caution">
    <text evidence="11">The sequence shown here is derived from an EMBL/GenBank/DDBJ whole genome shotgun (WGS) entry which is preliminary data.</text>
</comment>
<dbReference type="Proteomes" id="UP001595693">
    <property type="component" value="Unassembled WGS sequence"/>
</dbReference>
<evidence type="ECO:0000256" key="4">
    <source>
        <dbReference type="ARBA" id="ARBA00022723"/>
    </source>
</evidence>
<protein>
    <recommendedName>
        <fullName evidence="1">RNA-directed DNA polymerase</fullName>
        <ecNumber evidence="1">2.7.7.49</ecNumber>
    </recommendedName>
</protein>
<evidence type="ECO:0000256" key="3">
    <source>
        <dbReference type="ARBA" id="ARBA00022695"/>
    </source>
</evidence>
<dbReference type="EMBL" id="JBHSAJ010000039">
    <property type="protein sequence ID" value="MFC3935726.1"/>
    <property type="molecule type" value="Genomic_DNA"/>
</dbReference>
<evidence type="ECO:0000313" key="12">
    <source>
        <dbReference type="Proteomes" id="UP001595693"/>
    </source>
</evidence>
<keyword evidence="2 11" id="KW-0808">Transferase</keyword>
<evidence type="ECO:0000256" key="1">
    <source>
        <dbReference type="ARBA" id="ARBA00012493"/>
    </source>
</evidence>
<evidence type="ECO:0000256" key="5">
    <source>
        <dbReference type="ARBA" id="ARBA00022842"/>
    </source>
</evidence>
<dbReference type="PANTHER" id="PTHR34047">
    <property type="entry name" value="NUCLEAR INTRON MATURASE 1, MITOCHONDRIAL-RELATED"/>
    <property type="match status" value="1"/>
</dbReference>
<evidence type="ECO:0000259" key="10">
    <source>
        <dbReference type="PROSITE" id="PS50878"/>
    </source>
</evidence>
<comment type="catalytic activity">
    <reaction evidence="9">
        <text>DNA(n) + a 2'-deoxyribonucleoside 5'-triphosphate = DNA(n+1) + diphosphate</text>
        <dbReference type="Rhea" id="RHEA:22508"/>
        <dbReference type="Rhea" id="RHEA-COMP:17339"/>
        <dbReference type="Rhea" id="RHEA-COMP:17340"/>
        <dbReference type="ChEBI" id="CHEBI:33019"/>
        <dbReference type="ChEBI" id="CHEBI:61560"/>
        <dbReference type="ChEBI" id="CHEBI:173112"/>
        <dbReference type="EC" id="2.7.7.49"/>
    </reaction>
</comment>
<keyword evidence="4" id="KW-0479">Metal-binding</keyword>
<accession>A0ABV8DB32</accession>
<dbReference type="CDD" id="cd03487">
    <property type="entry name" value="RT_Bac_retron_II"/>
    <property type="match status" value="1"/>
</dbReference>
<keyword evidence="5" id="KW-0460">Magnesium</keyword>
<keyword evidence="3 11" id="KW-0548">Nucleotidyltransferase</keyword>
<dbReference type="EC" id="2.7.7.49" evidence="1"/>
<sequence length="296" mass="33311">MLPKPSGGLRLLEAPRPRLASTQRRILDSLLAGVPVHEAAHGFVRGHGVGTHAQVHTQQAVVIRFDLADFFMCITATRVRALWRALGHGRPAAELLTRLTTTRTPQAIRERLLEAAPLPREAIAQRRAINTRLKQPHLPQGAPTSPALANLCAFGLDLRLNALAERFGARYTRYADDLVFSGSKALHQQWVDLRAWVTAIAQDEGFTLRADKTRVMPAHQRQYVTGLVVNELTNYSRTQFDILKARLHRLGQQPQVDISERARLTGEIQWASQWLAPTRRAKLQRLLHVIRFSNEL</sequence>
<dbReference type="Pfam" id="PF00078">
    <property type="entry name" value="RVT_1"/>
    <property type="match status" value="1"/>
</dbReference>
<gene>
    <name evidence="11" type="ORF">ACFOW3_13995</name>
</gene>
<comment type="similarity">
    <text evidence="8">Belongs to the bacterial reverse transcriptase family.</text>
</comment>
<dbReference type="InterPro" id="IPR000477">
    <property type="entry name" value="RT_dom"/>
</dbReference>
<keyword evidence="7" id="KW-0051">Antiviral defense</keyword>
<evidence type="ECO:0000256" key="9">
    <source>
        <dbReference type="ARBA" id="ARBA00048173"/>
    </source>
</evidence>
<name>A0ABV8DB32_9BURK</name>
<proteinExistence type="inferred from homology"/>
<keyword evidence="6 11" id="KW-0695">RNA-directed DNA polymerase</keyword>
<evidence type="ECO:0000313" key="11">
    <source>
        <dbReference type="EMBL" id="MFC3935726.1"/>
    </source>
</evidence>
<evidence type="ECO:0000256" key="2">
    <source>
        <dbReference type="ARBA" id="ARBA00022679"/>
    </source>
</evidence>
<organism evidence="11 12">
    <name type="scientific">Acidovorax facilis</name>
    <dbReference type="NCBI Taxonomy" id="12917"/>
    <lineage>
        <taxon>Bacteria</taxon>
        <taxon>Pseudomonadati</taxon>
        <taxon>Pseudomonadota</taxon>
        <taxon>Betaproteobacteria</taxon>
        <taxon>Burkholderiales</taxon>
        <taxon>Comamonadaceae</taxon>
        <taxon>Acidovorax</taxon>
    </lineage>
</organism>
<evidence type="ECO:0000256" key="8">
    <source>
        <dbReference type="ARBA" id="ARBA00034120"/>
    </source>
</evidence>
<feature type="domain" description="Reverse transcriptase" evidence="10">
    <location>
        <begin position="1"/>
        <end position="229"/>
    </location>
</feature>
<dbReference type="PANTHER" id="PTHR34047:SF7">
    <property type="entry name" value="RNA-DIRECTED DNA POLYMERASE"/>
    <property type="match status" value="1"/>
</dbReference>
<dbReference type="InterPro" id="IPR000123">
    <property type="entry name" value="Reverse_transcriptase_msDNA"/>
</dbReference>
<dbReference type="PRINTS" id="PR00866">
    <property type="entry name" value="RNADNAPOLMS"/>
</dbReference>
<evidence type="ECO:0000256" key="7">
    <source>
        <dbReference type="ARBA" id="ARBA00023118"/>
    </source>
</evidence>
<dbReference type="GO" id="GO:0003964">
    <property type="term" value="F:RNA-directed DNA polymerase activity"/>
    <property type="evidence" value="ECO:0007669"/>
    <property type="project" value="UniProtKB-KW"/>
</dbReference>
<dbReference type="InterPro" id="IPR043502">
    <property type="entry name" value="DNA/RNA_pol_sf"/>
</dbReference>
<evidence type="ECO:0000256" key="6">
    <source>
        <dbReference type="ARBA" id="ARBA00022918"/>
    </source>
</evidence>
<keyword evidence="12" id="KW-1185">Reference proteome</keyword>
<dbReference type="InterPro" id="IPR051083">
    <property type="entry name" value="GrpII_Intron_Splice-Mob/Def"/>
</dbReference>
<dbReference type="RefSeq" id="WP_369801326.1">
    <property type="nucleotide sequence ID" value="NZ_JAMXAX010000133.1"/>
</dbReference>
<dbReference type="SUPFAM" id="SSF56672">
    <property type="entry name" value="DNA/RNA polymerases"/>
    <property type="match status" value="1"/>
</dbReference>
<dbReference type="PROSITE" id="PS50878">
    <property type="entry name" value="RT_POL"/>
    <property type="match status" value="1"/>
</dbReference>